<proteinExistence type="predicted"/>
<evidence type="ECO:0000313" key="2">
    <source>
        <dbReference type="Proteomes" id="UP001529369"/>
    </source>
</evidence>
<keyword evidence="2" id="KW-1185">Reference proteome</keyword>
<dbReference type="EMBL" id="JAUFPN010000060">
    <property type="protein sequence ID" value="MDN3564127.1"/>
    <property type="molecule type" value="Genomic_DNA"/>
</dbReference>
<sequence length="44" mass="4679">MIPLLILQTIYAPGLLPGPVLVAEPVTHETLLRSVDVSGRVTTP</sequence>
<reference evidence="2" key="1">
    <citation type="journal article" date="2019" name="Int. J. Syst. Evol. Microbiol.">
        <title>The Global Catalogue of Microorganisms (GCM) 10K type strain sequencing project: providing services to taxonomists for standard genome sequencing and annotation.</title>
        <authorList>
            <consortium name="The Broad Institute Genomics Platform"/>
            <consortium name="The Broad Institute Genome Sequencing Center for Infectious Disease"/>
            <person name="Wu L."/>
            <person name="Ma J."/>
        </authorList>
    </citation>
    <scope>NUCLEOTIDE SEQUENCE [LARGE SCALE GENOMIC DNA]</scope>
    <source>
        <strain evidence="2">CECT 7131</strain>
    </source>
</reference>
<comment type="caution">
    <text evidence="1">The sequence shown here is derived from an EMBL/GenBank/DDBJ whole genome shotgun (WGS) entry which is preliminary data.</text>
</comment>
<name>A0ABT8A2Z0_9PROT</name>
<dbReference type="Proteomes" id="UP001529369">
    <property type="component" value="Unassembled WGS sequence"/>
</dbReference>
<dbReference type="RefSeq" id="WP_290315914.1">
    <property type="nucleotide sequence ID" value="NZ_JAUFPN010000060.1"/>
</dbReference>
<evidence type="ECO:0000313" key="1">
    <source>
        <dbReference type="EMBL" id="MDN3564127.1"/>
    </source>
</evidence>
<accession>A0ABT8A2Z0</accession>
<gene>
    <name evidence="1" type="ORF">QWZ14_07030</name>
</gene>
<protein>
    <submittedName>
        <fullName evidence="1">Uncharacterized protein</fullName>
    </submittedName>
</protein>
<organism evidence="1 2">
    <name type="scientific">Paeniroseomonas aquatica</name>
    <dbReference type="NCBI Taxonomy" id="373043"/>
    <lineage>
        <taxon>Bacteria</taxon>
        <taxon>Pseudomonadati</taxon>
        <taxon>Pseudomonadota</taxon>
        <taxon>Alphaproteobacteria</taxon>
        <taxon>Acetobacterales</taxon>
        <taxon>Acetobacteraceae</taxon>
        <taxon>Paeniroseomonas</taxon>
    </lineage>
</organism>